<evidence type="ECO:0000313" key="3">
    <source>
        <dbReference type="Proteomes" id="UP000594086"/>
    </source>
</evidence>
<dbReference type="RefSeq" id="YP_010110242.1">
    <property type="nucleotide sequence ID" value="NC_055869.1"/>
</dbReference>
<accession>A0A7M1RVD5</accession>
<dbReference type="Proteomes" id="UP000594086">
    <property type="component" value="Segment"/>
</dbReference>
<evidence type="ECO:0000259" key="1">
    <source>
        <dbReference type="Pfam" id="PF07463"/>
    </source>
</evidence>
<feature type="domain" description="NUMOD4" evidence="1">
    <location>
        <begin position="18"/>
        <end position="58"/>
    </location>
</feature>
<keyword evidence="3" id="KW-1185">Reference proteome</keyword>
<dbReference type="KEGG" id="vg:65128539"/>
<evidence type="ECO:0000313" key="2">
    <source>
        <dbReference type="EMBL" id="QOR58084.1"/>
    </source>
</evidence>
<reference evidence="2 3" key="1">
    <citation type="submission" date="2020-07" db="EMBL/GenBank/DDBJ databases">
        <title>Taxonomic proposal: Crassvirales, a new order of highly abundant and diverse bacterial viruses.</title>
        <authorList>
            <person name="Shkoporov A.N."/>
            <person name="Stockdale S.R."/>
            <person name="Guerin E."/>
            <person name="Ross R.P."/>
            <person name="Hill C."/>
        </authorList>
    </citation>
    <scope>NUCLEOTIDE SEQUENCE [LARGE SCALE GENOMIC DNA]</scope>
</reference>
<protein>
    <recommendedName>
        <fullName evidence="1">NUMOD4 domain-containing protein</fullName>
    </recommendedName>
</protein>
<dbReference type="GeneID" id="65128539"/>
<dbReference type="Gene3D" id="3.90.75.20">
    <property type="match status" value="1"/>
</dbReference>
<dbReference type="SUPFAM" id="SSF54060">
    <property type="entry name" value="His-Me finger endonucleases"/>
    <property type="match status" value="1"/>
</dbReference>
<dbReference type="InterPro" id="IPR010902">
    <property type="entry name" value="NUMOD4"/>
</dbReference>
<organism evidence="2 3">
    <name type="scientific">uncultured phage cr55_1</name>
    <dbReference type="NCBI Taxonomy" id="2772060"/>
    <lineage>
        <taxon>Viruses</taxon>
        <taxon>Duplodnaviria</taxon>
        <taxon>Heunggongvirae</taxon>
        <taxon>Uroviricota</taxon>
        <taxon>Caudoviricetes</taxon>
        <taxon>Crassvirales</taxon>
        <taxon>Suoliviridae</taxon>
        <taxon>Boorivirinae</taxon>
        <taxon>Culoivirus</taxon>
        <taxon>Culoivirus intestinalis</taxon>
    </lineage>
</organism>
<proteinExistence type="predicted"/>
<dbReference type="InterPro" id="IPR044925">
    <property type="entry name" value="His-Me_finger_sf"/>
</dbReference>
<dbReference type="Pfam" id="PF07463">
    <property type="entry name" value="NUMOD4"/>
    <property type="match status" value="1"/>
</dbReference>
<sequence>MKNENGQSAAKFVDDMMKPIPGYEEFYLASKDGKIYSKRYNKFLKPAKSKDGYLQVSLVGDNKKQYTYKVHRLIAMTFIDNPDNLPEVNHKDFDRLNNFVSNLEWCNHYDNIKHSRDAGSYDCIYKQTKKAYVFTNVLNGKSFTIIGFKQLLKQLHITPANSGIIYKYANTGDYVKRGVLKGLKVDIINLEVRRSTAINGVESSDSKE</sequence>
<dbReference type="GO" id="GO:0016788">
    <property type="term" value="F:hydrolase activity, acting on ester bonds"/>
    <property type="evidence" value="ECO:0007669"/>
    <property type="project" value="InterPro"/>
</dbReference>
<name>A0A7M1RVD5_9CAUD</name>
<dbReference type="EMBL" id="MT774376">
    <property type="protein sequence ID" value="QOR58084.1"/>
    <property type="molecule type" value="Genomic_DNA"/>
</dbReference>